<keyword evidence="2" id="KW-0507">mRNA processing</keyword>
<dbReference type="Gene3D" id="3.30.40.10">
    <property type="entry name" value="Zinc/RING finger domain, C3HC4 (zinc finger)"/>
    <property type="match status" value="1"/>
</dbReference>
<dbReference type="Pfam" id="PF02148">
    <property type="entry name" value="zf-UBP"/>
    <property type="match status" value="1"/>
</dbReference>
<dbReference type="EMBL" id="QEAP01000216">
    <property type="protein sequence ID" value="TPX72588.1"/>
    <property type="molecule type" value="Genomic_DNA"/>
</dbReference>
<name>A0A507FBE4_9FUNG</name>
<dbReference type="Proteomes" id="UP000320333">
    <property type="component" value="Unassembled WGS sequence"/>
</dbReference>
<dbReference type="InterPro" id="IPR050185">
    <property type="entry name" value="Ub_carboxyl-term_hydrolase"/>
</dbReference>
<dbReference type="OrthoDB" id="10263353at2759"/>
<evidence type="ECO:0000256" key="8">
    <source>
        <dbReference type="ARBA" id="ARBA00023242"/>
    </source>
</evidence>
<keyword evidence="7" id="KW-0508">mRNA splicing</keyword>
<dbReference type="PANTHER" id="PTHR21646:SF16">
    <property type="entry name" value="U4_U6.U5 TRI-SNRNP-ASSOCIATED PROTEIN 2"/>
    <property type="match status" value="1"/>
</dbReference>
<dbReference type="PROSITE" id="PS50271">
    <property type="entry name" value="ZF_UBP"/>
    <property type="match status" value="1"/>
</dbReference>
<dbReference type="Pfam" id="PF00443">
    <property type="entry name" value="UCH"/>
    <property type="match status" value="1"/>
</dbReference>
<dbReference type="PROSITE" id="PS50235">
    <property type="entry name" value="USP_3"/>
    <property type="match status" value="1"/>
</dbReference>
<keyword evidence="6" id="KW-0862">Zinc</keyword>
<reference evidence="12 13" key="1">
    <citation type="journal article" date="2019" name="Sci. Rep.">
        <title>Comparative genomics of chytrid fungi reveal insights into the obligate biotrophic and pathogenic lifestyle of Synchytrium endobioticum.</title>
        <authorList>
            <person name="van de Vossenberg B.T.L.H."/>
            <person name="Warris S."/>
            <person name="Nguyen H.D.T."/>
            <person name="van Gent-Pelzer M.P.E."/>
            <person name="Joly D.L."/>
            <person name="van de Geest H.C."/>
            <person name="Bonants P.J.M."/>
            <person name="Smith D.S."/>
            <person name="Levesque C.A."/>
            <person name="van der Lee T.A.J."/>
        </authorList>
    </citation>
    <scope>NUCLEOTIDE SEQUENCE [LARGE SCALE GENOMIC DNA]</scope>
    <source>
        <strain evidence="12 13">CBS 675.73</strain>
    </source>
</reference>
<dbReference type="GO" id="GO:0000245">
    <property type="term" value="P:spliceosomal complex assembly"/>
    <property type="evidence" value="ECO:0007669"/>
    <property type="project" value="InterPro"/>
</dbReference>
<evidence type="ECO:0000256" key="9">
    <source>
        <dbReference type="PROSITE-ProRule" id="PRU00502"/>
    </source>
</evidence>
<evidence type="ECO:0000259" key="11">
    <source>
        <dbReference type="PROSITE" id="PS50271"/>
    </source>
</evidence>
<dbReference type="InterPro" id="IPR033809">
    <property type="entry name" value="USP39"/>
</dbReference>
<dbReference type="SUPFAM" id="SSF54001">
    <property type="entry name" value="Cysteine proteinases"/>
    <property type="match status" value="1"/>
</dbReference>
<proteinExistence type="predicted"/>
<dbReference type="AlphaFoldDB" id="A0A507FBE4"/>
<evidence type="ECO:0000313" key="13">
    <source>
        <dbReference type="Proteomes" id="UP000320333"/>
    </source>
</evidence>
<dbReference type="InterPro" id="IPR013083">
    <property type="entry name" value="Znf_RING/FYVE/PHD"/>
</dbReference>
<comment type="subcellular location">
    <subcellularLocation>
        <location evidence="1">Nucleus</location>
    </subcellularLocation>
</comment>
<feature type="domain" description="UBP-type" evidence="11">
    <location>
        <begin position="29"/>
        <end position="126"/>
    </location>
</feature>
<dbReference type="InterPro" id="IPR028889">
    <property type="entry name" value="USP"/>
</dbReference>
<comment type="caution">
    <text evidence="12">The sequence shown here is derived from an EMBL/GenBank/DDBJ whole genome shotgun (WGS) entry which is preliminary data.</text>
</comment>
<keyword evidence="5 9" id="KW-0863">Zinc-finger</keyword>
<evidence type="ECO:0000256" key="5">
    <source>
        <dbReference type="ARBA" id="ARBA00022771"/>
    </source>
</evidence>
<evidence type="ECO:0000256" key="2">
    <source>
        <dbReference type="ARBA" id="ARBA00022664"/>
    </source>
</evidence>
<evidence type="ECO:0000256" key="1">
    <source>
        <dbReference type="ARBA" id="ARBA00004123"/>
    </source>
</evidence>
<accession>A0A507FBE4</accession>
<gene>
    <name evidence="12" type="ORF">CcCBS67573_g05738</name>
</gene>
<protein>
    <recommendedName>
        <fullName evidence="14">Ubiquitinyl hydrolase 1</fullName>
    </recommendedName>
</protein>
<evidence type="ECO:0000256" key="7">
    <source>
        <dbReference type="ARBA" id="ARBA00023187"/>
    </source>
</evidence>
<dbReference type="InterPro" id="IPR001394">
    <property type="entry name" value="Peptidase_C19_UCH"/>
</dbReference>
<dbReference type="SMART" id="SM00290">
    <property type="entry name" value="ZnF_UBP"/>
    <property type="match status" value="1"/>
</dbReference>
<dbReference type="Gene3D" id="3.90.70.10">
    <property type="entry name" value="Cysteine proteinases"/>
    <property type="match status" value="1"/>
</dbReference>
<dbReference type="PANTHER" id="PTHR21646">
    <property type="entry name" value="UBIQUITIN CARBOXYL-TERMINAL HYDROLASE"/>
    <property type="match status" value="1"/>
</dbReference>
<dbReference type="GO" id="GO:0005681">
    <property type="term" value="C:spliceosomal complex"/>
    <property type="evidence" value="ECO:0007669"/>
    <property type="project" value="UniProtKB-KW"/>
</dbReference>
<evidence type="ECO:0000313" key="12">
    <source>
        <dbReference type="EMBL" id="TPX72588.1"/>
    </source>
</evidence>
<dbReference type="GO" id="GO:0004843">
    <property type="term" value="F:cysteine-type deubiquitinase activity"/>
    <property type="evidence" value="ECO:0007669"/>
    <property type="project" value="InterPro"/>
</dbReference>
<dbReference type="STRING" id="246404.A0A507FBE4"/>
<evidence type="ECO:0000256" key="4">
    <source>
        <dbReference type="ARBA" id="ARBA00022728"/>
    </source>
</evidence>
<evidence type="ECO:0000256" key="3">
    <source>
        <dbReference type="ARBA" id="ARBA00022723"/>
    </source>
</evidence>
<feature type="domain" description="USP" evidence="10">
    <location>
        <begin position="151"/>
        <end position="486"/>
    </location>
</feature>
<sequence length="486" mass="54514">MPESENAAVLEVADKSERKRAFASEDSSSDSLYLDTVKRNLLDFDFEALCSVSLSALNVYSCLVCGKFFQGRGISSHAYTHALAADHHIFINLASLKVFCLPEGYEVKDASLQDIRYVIRPFYTPTQILALDQNAAYSYDLNNKNYLPGFVGLNNIKANDYINVVIQALAHVKPLRDFVLNDAELDVVNSYVVKAKLLPNGARRKSSELANRFAALLRKMWNPRAFKGQVSPHELLQEIANASGRQFLLTEQSDPADFLAWFLNSLHTGLGGHPKKAGSSVIHKAFQGHVRVQSQAVEAEGASLAAATKFDDSNEITTSSTPFLLLSLDLPPAPLFQDELEKNIIPQVPLASLLQKYDGVTDKEYTHSIKRFRLTKLPSFLIFHMKRFTKNNFTAEKNSTIVNFPIRGVDMREYLDPSIQEENTLYNLVANICHDGKPGVVEGSYKVHVHCKGRNQWLQIQDLIVEEIAPQMIFLSESYIQIWEKA</sequence>
<dbReference type="GO" id="GO:0016579">
    <property type="term" value="P:protein deubiquitination"/>
    <property type="evidence" value="ECO:0007669"/>
    <property type="project" value="InterPro"/>
</dbReference>
<keyword evidence="3" id="KW-0479">Metal-binding</keyword>
<dbReference type="InterPro" id="IPR001607">
    <property type="entry name" value="Znf_UBP"/>
</dbReference>
<dbReference type="CDD" id="cd02669">
    <property type="entry name" value="Peptidase_C19M"/>
    <property type="match status" value="1"/>
</dbReference>
<keyword evidence="13" id="KW-1185">Reference proteome</keyword>
<dbReference type="InterPro" id="IPR038765">
    <property type="entry name" value="Papain-like_cys_pep_sf"/>
</dbReference>
<organism evidence="12 13">
    <name type="scientific">Chytriomyces confervae</name>
    <dbReference type="NCBI Taxonomy" id="246404"/>
    <lineage>
        <taxon>Eukaryota</taxon>
        <taxon>Fungi</taxon>
        <taxon>Fungi incertae sedis</taxon>
        <taxon>Chytridiomycota</taxon>
        <taxon>Chytridiomycota incertae sedis</taxon>
        <taxon>Chytridiomycetes</taxon>
        <taxon>Chytridiales</taxon>
        <taxon>Chytriomycetaceae</taxon>
        <taxon>Chytriomyces</taxon>
    </lineage>
</organism>
<keyword evidence="8" id="KW-0539">Nucleus</keyword>
<evidence type="ECO:0008006" key="14">
    <source>
        <dbReference type="Google" id="ProtNLM"/>
    </source>
</evidence>
<evidence type="ECO:0000259" key="10">
    <source>
        <dbReference type="PROSITE" id="PS50235"/>
    </source>
</evidence>
<dbReference type="GO" id="GO:0008270">
    <property type="term" value="F:zinc ion binding"/>
    <property type="evidence" value="ECO:0007669"/>
    <property type="project" value="UniProtKB-KW"/>
</dbReference>
<dbReference type="SUPFAM" id="SSF57850">
    <property type="entry name" value="RING/U-box"/>
    <property type="match status" value="1"/>
</dbReference>
<evidence type="ECO:0000256" key="6">
    <source>
        <dbReference type="ARBA" id="ARBA00022833"/>
    </source>
</evidence>
<keyword evidence="4" id="KW-0747">Spliceosome</keyword>